<keyword evidence="3 7" id="KW-1134">Transmembrane beta strand</keyword>
<protein>
    <submittedName>
        <fullName evidence="8">TonB-dependent receptor</fullName>
    </submittedName>
</protein>
<dbReference type="InterPro" id="IPR036942">
    <property type="entry name" value="Beta-barrel_TonB_sf"/>
</dbReference>
<keyword evidence="5 7" id="KW-0472">Membrane</keyword>
<dbReference type="InterPro" id="IPR039426">
    <property type="entry name" value="TonB-dep_rcpt-like"/>
</dbReference>
<name>A0A6P2K986_9BURK</name>
<comment type="subcellular location">
    <subcellularLocation>
        <location evidence="1 7">Cell outer membrane</location>
        <topology evidence="1 7">Multi-pass membrane protein</topology>
    </subcellularLocation>
</comment>
<organism evidence="8 9">
    <name type="scientific">Burkholderia latens</name>
    <dbReference type="NCBI Taxonomy" id="488446"/>
    <lineage>
        <taxon>Bacteria</taxon>
        <taxon>Pseudomonadati</taxon>
        <taxon>Pseudomonadota</taxon>
        <taxon>Betaproteobacteria</taxon>
        <taxon>Burkholderiales</taxon>
        <taxon>Burkholderiaceae</taxon>
        <taxon>Burkholderia</taxon>
        <taxon>Burkholderia cepacia complex</taxon>
    </lineage>
</organism>
<dbReference type="Proteomes" id="UP000494222">
    <property type="component" value="Unassembled WGS sequence"/>
</dbReference>
<keyword evidence="4 7" id="KW-0812">Transmembrane</keyword>
<dbReference type="EMBL" id="CABVPL010000013">
    <property type="protein sequence ID" value="VWB51712.1"/>
    <property type="molecule type" value="Genomic_DNA"/>
</dbReference>
<evidence type="ECO:0000256" key="5">
    <source>
        <dbReference type="ARBA" id="ARBA00023136"/>
    </source>
</evidence>
<evidence type="ECO:0000256" key="2">
    <source>
        <dbReference type="ARBA" id="ARBA00022448"/>
    </source>
</evidence>
<gene>
    <name evidence="8" type="ORF">BLA24064_02355</name>
</gene>
<sequence>MKLRLDYAATPERDVGANVTYRSGVFARGDENNEDVNGKIPSYCLIDVDTTWQVTKHVQLFASVTNLLDKRYASFAMLGRSFFNGPNHEFDGFKPVNEQFVGPGAPRGAWIGARHAWD</sequence>
<dbReference type="GO" id="GO:0009279">
    <property type="term" value="C:cell outer membrane"/>
    <property type="evidence" value="ECO:0007669"/>
    <property type="project" value="UniProtKB-SubCell"/>
</dbReference>
<evidence type="ECO:0000256" key="1">
    <source>
        <dbReference type="ARBA" id="ARBA00004571"/>
    </source>
</evidence>
<evidence type="ECO:0000256" key="6">
    <source>
        <dbReference type="ARBA" id="ARBA00023237"/>
    </source>
</evidence>
<dbReference type="PROSITE" id="PS52016">
    <property type="entry name" value="TONB_DEPENDENT_REC_3"/>
    <property type="match status" value="1"/>
</dbReference>
<keyword evidence="2 7" id="KW-0813">Transport</keyword>
<dbReference type="SUPFAM" id="SSF56935">
    <property type="entry name" value="Porins"/>
    <property type="match status" value="1"/>
</dbReference>
<comment type="similarity">
    <text evidence="7">Belongs to the TonB-dependent receptor family.</text>
</comment>
<evidence type="ECO:0000313" key="8">
    <source>
        <dbReference type="EMBL" id="VWB51712.1"/>
    </source>
</evidence>
<dbReference type="Gene3D" id="2.40.170.20">
    <property type="entry name" value="TonB-dependent receptor, beta-barrel domain"/>
    <property type="match status" value="1"/>
</dbReference>
<evidence type="ECO:0000256" key="7">
    <source>
        <dbReference type="PROSITE-ProRule" id="PRU01360"/>
    </source>
</evidence>
<accession>A0A6P2K986</accession>
<evidence type="ECO:0000256" key="4">
    <source>
        <dbReference type="ARBA" id="ARBA00022692"/>
    </source>
</evidence>
<evidence type="ECO:0000313" key="9">
    <source>
        <dbReference type="Proteomes" id="UP000494222"/>
    </source>
</evidence>
<reference evidence="8 9" key="1">
    <citation type="submission" date="2019-09" db="EMBL/GenBank/DDBJ databases">
        <authorList>
            <person name="Depoorter E."/>
        </authorList>
    </citation>
    <scope>NUCLEOTIDE SEQUENCE [LARGE SCALE GENOMIC DNA]</scope>
    <source>
        <strain evidence="8">LMG 24064</strain>
    </source>
</reference>
<keyword evidence="8" id="KW-0675">Receptor</keyword>
<dbReference type="AlphaFoldDB" id="A0A6P2K986"/>
<proteinExistence type="inferred from homology"/>
<evidence type="ECO:0000256" key="3">
    <source>
        <dbReference type="ARBA" id="ARBA00022452"/>
    </source>
</evidence>
<keyword evidence="6 7" id="KW-0998">Cell outer membrane</keyword>